<evidence type="ECO:0000313" key="4">
    <source>
        <dbReference type="Ensembl" id="ENSENLP00000006540.1"/>
    </source>
</evidence>
<feature type="region of interest" description="Disordered" evidence="2">
    <location>
        <begin position="864"/>
        <end position="927"/>
    </location>
</feature>
<feature type="compositionally biased region" description="Low complexity" evidence="2">
    <location>
        <begin position="565"/>
        <end position="615"/>
    </location>
</feature>
<comment type="similarity">
    <text evidence="1">Belongs to the ataxin-2 family.</text>
</comment>
<feature type="region of interest" description="Disordered" evidence="2">
    <location>
        <begin position="941"/>
        <end position="968"/>
    </location>
</feature>
<dbReference type="InterPro" id="IPR009604">
    <property type="entry name" value="LsmAD_domain"/>
</dbReference>
<feature type="compositionally biased region" description="Pro residues" evidence="2">
    <location>
        <begin position="679"/>
        <end position="690"/>
    </location>
</feature>
<dbReference type="GO" id="GO:0010494">
    <property type="term" value="C:cytoplasmic stress granule"/>
    <property type="evidence" value="ECO:0007669"/>
    <property type="project" value="TreeGrafter"/>
</dbReference>
<feature type="compositionally biased region" description="Low complexity" evidence="2">
    <location>
        <begin position="460"/>
        <end position="473"/>
    </location>
</feature>
<feature type="compositionally biased region" description="Low complexity" evidence="2">
    <location>
        <begin position="624"/>
        <end position="639"/>
    </location>
</feature>
<dbReference type="InterPro" id="IPR047575">
    <property type="entry name" value="Sm"/>
</dbReference>
<feature type="compositionally biased region" description="Basic and acidic residues" evidence="2">
    <location>
        <begin position="516"/>
        <end position="530"/>
    </location>
</feature>
<dbReference type="GO" id="GO:0003729">
    <property type="term" value="F:mRNA binding"/>
    <property type="evidence" value="ECO:0007669"/>
    <property type="project" value="TreeGrafter"/>
</dbReference>
<sequence length="1017" mass="109475">MKAGGNRSKPGGGNTAGAPASGAGGSGGGRQNLGRGRHSGKGPAAVIFNGVYANMRMVHVLTSVVGTKCELKVKNGAVYEGVFKTYGPECDLVLDAAHRKSPEPSIGPRKEDIVESIIFKASDVVVVTFKDVDLNFARKDNFTDAAVTGRINGEHKEKDLEPWDGGETHNSDSLESLDTDVSNGWDPNDMFKYNEEKYGVLSTYDSSLSTYTVPLERDNSEEFLKREARAAQLAEEIEASATYKARVALENDDRSEEEKYTAVVRGERETHTLSREKYIPPGQRNRDAMSWGPGRQNSPRLAQNSAGPSTPRSGPHDYSPSSGADQRVVHPIGPHPVHLLPPAPPPRYQSGPSSLPPRATTPTRPPSRPPSRPSRPPSHSSHPSFPSSSSSFSHHGPTSPASTLPKRMSSEGPPRMSPKSQRTPRAHRVPPCRTSGVPPGVDLISHNAPGEVPSTPPTRSNSSGGTWSSVVSGAKECRVQETRQTSPSANKENIKPLDSSPSITRPVCKGPPSMAPDHRKQIDNLKKFSVDFRLQSSSNPDPAFDQMMTKTPRDPADKPKDLPLDKVSTVGREGTEEGVGVAAGTTSGAPAPSANTTNTSKPGSPAALSPSPSAPDQKRAGLDVTSQGVQTTSTSTFSGPKHEEKEDKKEAVQDQVRKSTLNPNANEFKPRFNTQPKPANTPTPPRPQGQPSPSIVVQQPPTVYSQTVCFPQMYPLTPVSPGVQVRYTVQMPHMTVSQSKPYRPVPNMPQQRSDQHHPPGTPTMMHPATAAGPPIVAPSPAYSAQYFPCSPQQFTSQPLVQQMTHYQSQAQHVFSPVMQGSARMMAPPTHGQPSLVSSSTTQYPEQTHTMYGMSRSFLPTLFTVSVSPGPMPQQYPHPSTTLHPHPQHPQPSATPTGQAQQGGPPQHGGPPSHPAASPVQHPQHPQAAALHLANQPPQQQMYSALAPTPPSMTPGPNPQSPQASFPSAQQTVYIHPQQVQHGYNPNHMAHVQQVGPNLLYPIHPFMLLLLITRRLEL</sequence>
<dbReference type="Pfam" id="PF14438">
    <property type="entry name" value="SM-ATX"/>
    <property type="match status" value="1"/>
</dbReference>
<reference evidence="4" key="2">
    <citation type="submission" date="2025-08" db="UniProtKB">
        <authorList>
            <consortium name="Ensembl"/>
        </authorList>
    </citation>
    <scope>IDENTIFICATION</scope>
</reference>
<proteinExistence type="inferred from homology"/>
<reference evidence="4" key="1">
    <citation type="submission" date="2021-04" db="EMBL/GenBank/DDBJ databases">
        <authorList>
            <consortium name="Wellcome Sanger Institute Data Sharing"/>
        </authorList>
    </citation>
    <scope>NUCLEOTIDE SEQUENCE [LARGE SCALE GENOMIC DNA]</scope>
</reference>
<protein>
    <submittedName>
        <fullName evidence="4">Ataxin-2-like</fullName>
    </submittedName>
</protein>
<feature type="compositionally biased region" description="Low complexity" evidence="2">
    <location>
        <begin position="377"/>
        <end position="400"/>
    </location>
</feature>
<dbReference type="PANTHER" id="PTHR12854:SF11">
    <property type="entry name" value="ATAXIN-2"/>
    <property type="match status" value="1"/>
</dbReference>
<dbReference type="Ensembl" id="ENSENLT00000006833.1">
    <property type="protein sequence ID" value="ENSENLP00000006540.1"/>
    <property type="gene ID" value="ENSENLG00000003053.1"/>
</dbReference>
<feature type="region of interest" description="Disordered" evidence="2">
    <location>
        <begin position="824"/>
        <end position="844"/>
    </location>
</feature>
<dbReference type="Proteomes" id="UP000472264">
    <property type="component" value="Chromosome 9"/>
</dbReference>
<reference evidence="4" key="3">
    <citation type="submission" date="2025-09" db="UniProtKB">
        <authorList>
            <consortium name="Ensembl"/>
        </authorList>
    </citation>
    <scope>IDENTIFICATION</scope>
</reference>
<feature type="compositionally biased region" description="Polar residues" evidence="2">
    <location>
        <begin position="295"/>
        <end position="312"/>
    </location>
</feature>
<dbReference type="Pfam" id="PF06741">
    <property type="entry name" value="LsmAD"/>
    <property type="match status" value="1"/>
</dbReference>
<dbReference type="InterPro" id="IPR009818">
    <property type="entry name" value="PAM2_motif"/>
</dbReference>
<feature type="region of interest" description="Disordered" evidence="2">
    <location>
        <begin position="1"/>
        <end position="40"/>
    </location>
</feature>
<dbReference type="InterPro" id="IPR025852">
    <property type="entry name" value="SM_dom_ATX"/>
</dbReference>
<feature type="compositionally biased region" description="Low complexity" evidence="2">
    <location>
        <begin position="876"/>
        <end position="904"/>
    </location>
</feature>
<dbReference type="PANTHER" id="PTHR12854">
    <property type="entry name" value="ATAXIN 2-RELATED"/>
    <property type="match status" value="1"/>
</dbReference>
<evidence type="ECO:0000256" key="1">
    <source>
        <dbReference type="ARBA" id="ARBA00007503"/>
    </source>
</evidence>
<organism evidence="4 5">
    <name type="scientific">Echeneis naucrates</name>
    <name type="common">Live sharksucker</name>
    <dbReference type="NCBI Taxonomy" id="173247"/>
    <lineage>
        <taxon>Eukaryota</taxon>
        <taxon>Metazoa</taxon>
        <taxon>Chordata</taxon>
        <taxon>Craniata</taxon>
        <taxon>Vertebrata</taxon>
        <taxon>Euteleostomi</taxon>
        <taxon>Actinopterygii</taxon>
        <taxon>Neopterygii</taxon>
        <taxon>Teleostei</taxon>
        <taxon>Neoteleostei</taxon>
        <taxon>Acanthomorphata</taxon>
        <taxon>Carangaria</taxon>
        <taxon>Carangiformes</taxon>
        <taxon>Echeneidae</taxon>
        <taxon>Echeneis</taxon>
    </lineage>
</organism>
<dbReference type="AlphaFoldDB" id="A0A665T8T7"/>
<dbReference type="GO" id="GO:0034063">
    <property type="term" value="P:stress granule assembly"/>
    <property type="evidence" value="ECO:0007669"/>
    <property type="project" value="TreeGrafter"/>
</dbReference>
<dbReference type="InterPro" id="IPR045117">
    <property type="entry name" value="ATXN2-like"/>
</dbReference>
<keyword evidence="5" id="KW-1185">Reference proteome</keyword>
<accession>A0A665T8T7</accession>
<feature type="compositionally biased region" description="Basic and acidic residues" evidence="2">
    <location>
        <begin position="551"/>
        <end position="564"/>
    </location>
</feature>
<feature type="compositionally biased region" description="Pro residues" evidence="2">
    <location>
        <begin position="947"/>
        <end position="959"/>
    </location>
</feature>
<evidence type="ECO:0000259" key="3">
    <source>
        <dbReference type="PROSITE" id="PS52002"/>
    </source>
</evidence>
<name>A0A665T8T7_ECHNA</name>
<feature type="compositionally biased region" description="Basic and acidic residues" evidence="2">
    <location>
        <begin position="640"/>
        <end position="657"/>
    </location>
</feature>
<feature type="compositionally biased region" description="Basic and acidic residues" evidence="2">
    <location>
        <begin position="154"/>
        <end position="172"/>
    </location>
</feature>
<feature type="compositionally biased region" description="Basic and acidic residues" evidence="2">
    <location>
        <begin position="250"/>
        <end position="278"/>
    </location>
</feature>
<evidence type="ECO:0000256" key="2">
    <source>
        <dbReference type="SAM" id="MobiDB-lite"/>
    </source>
</evidence>
<feature type="compositionally biased region" description="Gly residues" evidence="2">
    <location>
        <begin position="22"/>
        <end position="31"/>
    </location>
</feature>
<feature type="region of interest" description="Disordered" evidence="2">
    <location>
        <begin position="737"/>
        <end position="763"/>
    </location>
</feature>
<dbReference type="PROSITE" id="PS52002">
    <property type="entry name" value="SM"/>
    <property type="match status" value="1"/>
</dbReference>
<gene>
    <name evidence="4" type="primary">atxn2</name>
</gene>
<feature type="domain" description="Sm" evidence="3">
    <location>
        <begin position="56"/>
        <end position="133"/>
    </location>
</feature>
<dbReference type="SMART" id="SM01272">
    <property type="entry name" value="LsmAD"/>
    <property type="match status" value="1"/>
</dbReference>
<feature type="region of interest" description="Disordered" evidence="2">
    <location>
        <begin position="250"/>
        <end position="697"/>
    </location>
</feature>
<feature type="compositionally biased region" description="Pro residues" evidence="2">
    <location>
        <begin position="363"/>
        <end position="376"/>
    </location>
</feature>
<feature type="region of interest" description="Disordered" evidence="2">
    <location>
        <begin position="154"/>
        <end position="181"/>
    </location>
</feature>
<feature type="compositionally biased region" description="Polar residues" evidence="2">
    <location>
        <begin position="482"/>
        <end position="491"/>
    </location>
</feature>
<dbReference type="Pfam" id="PF07145">
    <property type="entry name" value="PAM2"/>
    <property type="match status" value="1"/>
</dbReference>
<feature type="compositionally biased region" description="Polar residues" evidence="2">
    <location>
        <begin position="831"/>
        <end position="844"/>
    </location>
</feature>
<feature type="compositionally biased region" description="Low complexity" evidence="2">
    <location>
        <begin position="352"/>
        <end position="362"/>
    </location>
</feature>
<evidence type="ECO:0000313" key="5">
    <source>
        <dbReference type="Proteomes" id="UP000472264"/>
    </source>
</evidence>